<organism evidence="2">
    <name type="scientific">hydrothermal vent metagenome</name>
    <dbReference type="NCBI Taxonomy" id="652676"/>
    <lineage>
        <taxon>unclassified sequences</taxon>
        <taxon>metagenomes</taxon>
        <taxon>ecological metagenomes</taxon>
    </lineage>
</organism>
<evidence type="ECO:0000256" key="1">
    <source>
        <dbReference type="SAM" id="MobiDB-lite"/>
    </source>
</evidence>
<reference evidence="2" key="1">
    <citation type="submission" date="2018-06" db="EMBL/GenBank/DDBJ databases">
        <authorList>
            <person name="Zhirakovskaya E."/>
        </authorList>
    </citation>
    <scope>NUCLEOTIDE SEQUENCE</scope>
</reference>
<name>A0A3B0TZC2_9ZZZZ</name>
<dbReference type="AlphaFoldDB" id="A0A3B0TZC2"/>
<gene>
    <name evidence="2" type="ORF">MNBD_ALPHA12-1870</name>
</gene>
<dbReference type="EMBL" id="UOEO01000172">
    <property type="protein sequence ID" value="VAW21463.1"/>
    <property type="molecule type" value="Genomic_DNA"/>
</dbReference>
<sequence length="166" mass="17576">MPRRAVPAAPALQPWVVSILRINTDRHPVEERGPVCRVCGTMNYDPLFKKCYFKQFFCRKDLRQLDSGLRRNDALCQIIYLYQTPHFFSYFYMGTFLGGGAGEASVGCDGGANKRAGGAGEASVGCDGGANKRARGAGEASVGCDGGANKRARGAGEASVGCDGGV</sequence>
<proteinExistence type="predicted"/>
<evidence type="ECO:0000313" key="2">
    <source>
        <dbReference type="EMBL" id="VAW21463.1"/>
    </source>
</evidence>
<accession>A0A3B0TZC2</accession>
<feature type="region of interest" description="Disordered" evidence="1">
    <location>
        <begin position="134"/>
        <end position="166"/>
    </location>
</feature>
<protein>
    <submittedName>
        <fullName evidence="2">Uncharacterized protein</fullName>
    </submittedName>
</protein>